<name>A0ABP1FSZ2_9CHLO</name>
<dbReference type="Proteomes" id="UP001497392">
    <property type="component" value="Unassembled WGS sequence"/>
</dbReference>
<proteinExistence type="predicted"/>
<sequence length="119" mass="13067">MTTCGLASKRHARTGIETPETNEAAANTGAIPQGCVVLPLELWRRVALYMSSRDLARGLNQVSKAFRPLGLDAICLCLTDGDECCHRLVTWQTRSLRTTLEVMEIWTDMAQAQPCSACV</sequence>
<organism evidence="1 2">
    <name type="scientific">Coccomyxa viridis</name>
    <dbReference type="NCBI Taxonomy" id="1274662"/>
    <lineage>
        <taxon>Eukaryota</taxon>
        <taxon>Viridiplantae</taxon>
        <taxon>Chlorophyta</taxon>
        <taxon>core chlorophytes</taxon>
        <taxon>Trebouxiophyceae</taxon>
        <taxon>Trebouxiophyceae incertae sedis</taxon>
        <taxon>Coccomyxaceae</taxon>
        <taxon>Coccomyxa</taxon>
    </lineage>
</organism>
<evidence type="ECO:0000313" key="1">
    <source>
        <dbReference type="EMBL" id="CAL5220602.1"/>
    </source>
</evidence>
<keyword evidence="2" id="KW-1185">Reference proteome</keyword>
<accession>A0ABP1FSZ2</accession>
<reference evidence="1 2" key="1">
    <citation type="submission" date="2024-06" db="EMBL/GenBank/DDBJ databases">
        <authorList>
            <person name="Kraege A."/>
            <person name="Thomma B."/>
        </authorList>
    </citation>
    <scope>NUCLEOTIDE SEQUENCE [LARGE SCALE GENOMIC DNA]</scope>
</reference>
<dbReference type="EMBL" id="CAXHTA020000004">
    <property type="protein sequence ID" value="CAL5220602.1"/>
    <property type="molecule type" value="Genomic_DNA"/>
</dbReference>
<gene>
    <name evidence="1" type="primary">g2643</name>
    <name evidence="1" type="ORF">VP750_LOCUS2261</name>
</gene>
<evidence type="ECO:0000313" key="2">
    <source>
        <dbReference type="Proteomes" id="UP001497392"/>
    </source>
</evidence>
<protein>
    <submittedName>
        <fullName evidence="1">G2643 protein</fullName>
    </submittedName>
</protein>
<comment type="caution">
    <text evidence="1">The sequence shown here is derived from an EMBL/GenBank/DDBJ whole genome shotgun (WGS) entry which is preliminary data.</text>
</comment>